<evidence type="ECO:0000313" key="3">
    <source>
        <dbReference type="Proteomes" id="UP000294853"/>
    </source>
</evidence>
<dbReference type="GO" id="GO:0004519">
    <property type="term" value="F:endonuclease activity"/>
    <property type="evidence" value="ECO:0007669"/>
    <property type="project" value="UniProtKB-KW"/>
</dbReference>
<organism evidence="2 3">
    <name type="scientific">Nocardioides seonyuensis</name>
    <dbReference type="NCBI Taxonomy" id="2518371"/>
    <lineage>
        <taxon>Bacteria</taxon>
        <taxon>Bacillati</taxon>
        <taxon>Actinomycetota</taxon>
        <taxon>Actinomycetes</taxon>
        <taxon>Propionibacteriales</taxon>
        <taxon>Nocardioidaceae</taxon>
        <taxon>Nocardioides</taxon>
    </lineage>
</organism>
<dbReference type="EMBL" id="CP038436">
    <property type="protein sequence ID" value="QBX54564.1"/>
    <property type="molecule type" value="Genomic_DNA"/>
</dbReference>
<keyword evidence="2" id="KW-0540">Nuclease</keyword>
<keyword evidence="3" id="KW-1185">Reference proteome</keyword>
<keyword evidence="2" id="KW-0255">Endonuclease</keyword>
<accession>A0A4P7IBW0</accession>
<evidence type="ECO:0000313" key="2">
    <source>
        <dbReference type="EMBL" id="QBX54564.1"/>
    </source>
</evidence>
<evidence type="ECO:0000259" key="1">
    <source>
        <dbReference type="Pfam" id="PF02720"/>
    </source>
</evidence>
<dbReference type="Proteomes" id="UP000294853">
    <property type="component" value="Chromosome"/>
</dbReference>
<dbReference type="CDD" id="cd00085">
    <property type="entry name" value="HNHc"/>
    <property type="match status" value="1"/>
</dbReference>
<dbReference type="InterPro" id="IPR003615">
    <property type="entry name" value="HNH_nuc"/>
</dbReference>
<sequence>MSVVRTRIEHGFEASLHPERTLQVSISASDPQHGWRAPGTELVASPHVAGVLARVGEALDELGSLSLGALSDPDVTRVLETATSAVGRVTAQACRVSAEADRRRLGDEIGARHTHQWWARRTRLTRGEAARLVRLGKSFESEVHGPVGEALAAGDLRVDQAQVIVVAVEAIPDEVETLDGQVRHIDASVRAQARDHLLKIAADHDAKMLRRVGKRILDVVAPEVGEALEQQLLEKEAQNAAATAFLKLHDDGHGKTWGRFALPTHQGAALKLALHAIANPARHDHDDLKDSKTGEWRPTPQRLGQAFGEFIERYPTGQLPQSAGVNATVVVTLDLKALHTGLGVATLGNGDRISASTARRLACEAGIIPLVLGGKSMPLDVGRSKRFHTRYQRIALTVRDKGCTAEGCDMPPDACHAHHDLEWSADQGPTNVDTGRLLCPHHHRRAHDARYDTRISPDNKVSFHRRT</sequence>
<dbReference type="InterPro" id="IPR003870">
    <property type="entry name" value="DUF222"/>
</dbReference>
<dbReference type="KEGG" id="nsn:EXE58_03140"/>
<reference evidence="2 3" key="1">
    <citation type="submission" date="2019-03" db="EMBL/GenBank/DDBJ databases">
        <title>Three New Species of Nocardioides, Nocardioides euryhalodurans sp. nov., Nocardioides seonyuensis sp. nov. and Nocardioides eburneoflavus sp. nov. Iolated from Soil.</title>
        <authorList>
            <person name="Roh S.G."/>
            <person name="Lee C."/>
            <person name="Kim M.-K."/>
            <person name="Kim S.B."/>
        </authorList>
    </citation>
    <scope>NUCLEOTIDE SEQUENCE [LARGE SCALE GENOMIC DNA]</scope>
    <source>
        <strain evidence="2 3">MMS17-SY207-3</strain>
    </source>
</reference>
<dbReference type="OrthoDB" id="3634417at2"/>
<dbReference type="AlphaFoldDB" id="A0A4P7IBW0"/>
<protein>
    <submittedName>
        <fullName evidence="2">HNH endonuclease</fullName>
    </submittedName>
</protein>
<dbReference type="Pfam" id="PF02720">
    <property type="entry name" value="DUF222"/>
    <property type="match status" value="1"/>
</dbReference>
<proteinExistence type="predicted"/>
<gene>
    <name evidence="2" type="ORF">EXE58_03140</name>
</gene>
<feature type="domain" description="DUF222" evidence="1">
    <location>
        <begin position="78"/>
        <end position="400"/>
    </location>
</feature>
<keyword evidence="2" id="KW-0378">Hydrolase</keyword>
<name>A0A4P7IBW0_9ACTN</name>